<dbReference type="GO" id="GO:0043716">
    <property type="term" value="F:2-hydroxy-3-keto-5-methylthiopentenyl-1-phosphate phosphatase activity"/>
    <property type="evidence" value="ECO:0007669"/>
    <property type="project" value="UniProtKB-UniRule"/>
</dbReference>
<keyword evidence="2 4" id="KW-0378">Hydrolase</keyword>
<dbReference type="PRINTS" id="PR00413">
    <property type="entry name" value="HADHALOGNASE"/>
</dbReference>
<dbReference type="EMBL" id="QFPO01000001">
    <property type="protein sequence ID" value="PZQ19731.1"/>
    <property type="molecule type" value="Genomic_DNA"/>
</dbReference>
<evidence type="ECO:0000256" key="1">
    <source>
        <dbReference type="ARBA" id="ARBA00022605"/>
    </source>
</evidence>
<dbReference type="InterPro" id="IPR006439">
    <property type="entry name" value="HAD-SF_hydro_IA"/>
</dbReference>
<dbReference type="InterPro" id="IPR023943">
    <property type="entry name" value="Enolase-ppase_E1"/>
</dbReference>
<dbReference type="HAMAP" id="MF_01681">
    <property type="entry name" value="Salvage_MtnC"/>
    <property type="match status" value="1"/>
</dbReference>
<dbReference type="PANTHER" id="PTHR20371">
    <property type="entry name" value="ENOLASE-PHOSPHATASE E1"/>
    <property type="match status" value="1"/>
</dbReference>
<dbReference type="GO" id="GO:0043715">
    <property type="term" value="F:2,3-diketo-5-methylthiopentyl-1-phosphate enolase activity"/>
    <property type="evidence" value="ECO:0007669"/>
    <property type="project" value="UniProtKB-UniRule"/>
</dbReference>
<dbReference type="InterPro" id="IPR036412">
    <property type="entry name" value="HAD-like_sf"/>
</dbReference>
<keyword evidence="4" id="KW-0460">Magnesium</keyword>
<protein>
    <recommendedName>
        <fullName evidence="4">Enolase-phosphatase E1</fullName>
        <ecNumber evidence="4">3.1.3.77</ecNumber>
    </recommendedName>
    <alternativeName>
        <fullName evidence="4">2,3-diketo-5-methylthio-1-phosphopentane phosphatase</fullName>
    </alternativeName>
</protein>
<sequence length="229" mass="25159">MPEIRAILTDIEGTTSSIDFVKDVLFPYARKRLPAFVSTHADRPDVQHWLHEAAKEAELVSATQQEMIDLLQHWIDLDRKSTALKALQGLIWEEGYTAGEFKAHVYPEVPARLRQWRADGLRLYVYSSGSVPAQQLFFGHSDAGDLAALFAGFFDTETGPKRVADSYLRIAEAIGEAPAHILFLSDVVEELDAARIAGLRTTLIARAPAVCPADAAHPCVSDFDAIATG</sequence>
<dbReference type="SFLD" id="SFLDS00003">
    <property type="entry name" value="Haloacid_Dehalogenase"/>
    <property type="match status" value="1"/>
</dbReference>
<dbReference type="SUPFAM" id="SSF56784">
    <property type="entry name" value="HAD-like"/>
    <property type="match status" value="1"/>
</dbReference>
<organism evidence="5 6">
    <name type="scientific">Rhodanobacter denitrificans</name>
    <dbReference type="NCBI Taxonomy" id="666685"/>
    <lineage>
        <taxon>Bacteria</taxon>
        <taxon>Pseudomonadati</taxon>
        <taxon>Pseudomonadota</taxon>
        <taxon>Gammaproteobacteria</taxon>
        <taxon>Lysobacterales</taxon>
        <taxon>Rhodanobacteraceae</taxon>
        <taxon>Rhodanobacter</taxon>
    </lineage>
</organism>
<comment type="pathway">
    <text evidence="4">Amino-acid biosynthesis; L-methionine biosynthesis via salvage pathway; L-methionine from S-methyl-5-thio-alpha-D-ribose 1-phosphate: step 3/6.</text>
</comment>
<reference evidence="5 6" key="1">
    <citation type="submission" date="2017-08" db="EMBL/GenBank/DDBJ databases">
        <title>Infants hospitalized years apart are colonized by the same room-sourced microbial strains.</title>
        <authorList>
            <person name="Brooks B."/>
            <person name="Olm M.R."/>
            <person name="Firek B.A."/>
            <person name="Baker R."/>
            <person name="Thomas B.C."/>
            <person name="Morowitz M.J."/>
            <person name="Banfield J.F."/>
        </authorList>
    </citation>
    <scope>NUCLEOTIDE SEQUENCE [LARGE SCALE GENOMIC DNA]</scope>
    <source>
        <strain evidence="5">S2_005_003_R2_42</strain>
    </source>
</reference>
<dbReference type="SFLD" id="SFLDF00044">
    <property type="entry name" value="enolase-phosphatase"/>
    <property type="match status" value="1"/>
</dbReference>
<comment type="cofactor">
    <cofactor evidence="4">
        <name>Mg(2+)</name>
        <dbReference type="ChEBI" id="CHEBI:18420"/>
    </cofactor>
    <text evidence="4">Binds 1 Mg(2+) ion per subunit.</text>
</comment>
<comment type="caution">
    <text evidence="5">The sequence shown here is derived from an EMBL/GenBank/DDBJ whole genome shotgun (WGS) entry which is preliminary data.</text>
</comment>
<dbReference type="Gene3D" id="3.40.50.1000">
    <property type="entry name" value="HAD superfamily/HAD-like"/>
    <property type="match status" value="1"/>
</dbReference>
<dbReference type="EC" id="3.1.3.77" evidence="4"/>
<keyword evidence="3 4" id="KW-0486">Methionine biosynthesis</keyword>
<dbReference type="Gene3D" id="1.10.720.60">
    <property type="match status" value="1"/>
</dbReference>
<dbReference type="InterPro" id="IPR023214">
    <property type="entry name" value="HAD_sf"/>
</dbReference>
<dbReference type="PANTHER" id="PTHR20371:SF1">
    <property type="entry name" value="ENOLASE-PHOSPHATASE E1"/>
    <property type="match status" value="1"/>
</dbReference>
<comment type="function">
    <text evidence="4">Bifunctional enzyme that catalyzes the enolization of 2,3-diketo-5-methylthiopentyl-1-phosphate (DK-MTP-1-P) into the intermediate 2-hydroxy-3-keto-5-methylthiopentenyl-1-phosphate (HK-MTPenyl-1-P), which is then dephosphorylated to form the acireductone 1,2-dihydroxy-3-keto-5-methylthiopentene (DHK-MTPene).</text>
</comment>
<evidence type="ECO:0000256" key="4">
    <source>
        <dbReference type="HAMAP-Rule" id="MF_01681"/>
    </source>
</evidence>
<comment type="catalytic activity">
    <reaction evidence="4">
        <text>5-methylsulfanyl-2,3-dioxopentyl phosphate + H2O = 1,2-dihydroxy-5-(methylsulfanyl)pent-1-en-3-one + phosphate</text>
        <dbReference type="Rhea" id="RHEA:21700"/>
        <dbReference type="ChEBI" id="CHEBI:15377"/>
        <dbReference type="ChEBI" id="CHEBI:43474"/>
        <dbReference type="ChEBI" id="CHEBI:49252"/>
        <dbReference type="ChEBI" id="CHEBI:58828"/>
        <dbReference type="EC" id="3.1.3.77"/>
    </reaction>
</comment>
<evidence type="ECO:0000256" key="2">
    <source>
        <dbReference type="ARBA" id="ARBA00022801"/>
    </source>
</evidence>
<keyword evidence="1 4" id="KW-0028">Amino-acid biosynthesis</keyword>
<evidence type="ECO:0000256" key="3">
    <source>
        <dbReference type="ARBA" id="ARBA00023167"/>
    </source>
</evidence>
<dbReference type="NCBIfam" id="TIGR01691">
    <property type="entry name" value="enolase-ppase"/>
    <property type="match status" value="1"/>
</dbReference>
<comment type="subunit">
    <text evidence="4">Monomer.</text>
</comment>
<keyword evidence="4" id="KW-0479">Metal-binding</keyword>
<dbReference type="SFLD" id="SFLDG01129">
    <property type="entry name" value="C1.5:_HAD__Beta-PGM__Phosphata"/>
    <property type="match status" value="1"/>
</dbReference>
<dbReference type="Pfam" id="PF00702">
    <property type="entry name" value="Hydrolase"/>
    <property type="match status" value="1"/>
</dbReference>
<gene>
    <name evidence="4 5" type="primary">mtnC</name>
    <name evidence="5" type="ORF">DI564_00345</name>
</gene>
<dbReference type="SFLD" id="SFLDG01133">
    <property type="entry name" value="C1.5.4:_Enolase-phosphatase_Li"/>
    <property type="match status" value="1"/>
</dbReference>
<dbReference type="Proteomes" id="UP000249046">
    <property type="component" value="Unassembled WGS sequence"/>
</dbReference>
<dbReference type="GO" id="GO:0019509">
    <property type="term" value="P:L-methionine salvage from methylthioadenosine"/>
    <property type="evidence" value="ECO:0007669"/>
    <property type="project" value="UniProtKB-UniRule"/>
</dbReference>
<dbReference type="UniPathway" id="UPA00904">
    <property type="reaction ID" value="UER00876"/>
</dbReference>
<comment type="pathway">
    <text evidence="4">Amino-acid biosynthesis; L-methionine biosynthesis via salvage pathway; L-methionine from S-methyl-5-thio-alpha-D-ribose 1-phosphate: step 4/6.</text>
</comment>
<dbReference type="AlphaFoldDB" id="A0A2W5KRP2"/>
<comment type="similarity">
    <text evidence="4">Belongs to the HAD-like hydrolase superfamily. MasA/MtnC family.</text>
</comment>
<dbReference type="GO" id="GO:0000287">
    <property type="term" value="F:magnesium ion binding"/>
    <property type="evidence" value="ECO:0007669"/>
    <property type="project" value="UniProtKB-UniRule"/>
</dbReference>
<dbReference type="CDD" id="cd01629">
    <property type="entry name" value="HAD_EP"/>
    <property type="match status" value="1"/>
</dbReference>
<accession>A0A2W5KRP2</accession>
<dbReference type="GO" id="GO:0043874">
    <property type="term" value="F:acireductone synthase activity"/>
    <property type="evidence" value="ECO:0007669"/>
    <property type="project" value="UniProtKB-EC"/>
</dbReference>
<evidence type="ECO:0000313" key="5">
    <source>
        <dbReference type="EMBL" id="PZQ19731.1"/>
    </source>
</evidence>
<evidence type="ECO:0000313" key="6">
    <source>
        <dbReference type="Proteomes" id="UP000249046"/>
    </source>
</evidence>
<proteinExistence type="inferred from homology"/>
<dbReference type="NCBIfam" id="TIGR01549">
    <property type="entry name" value="HAD-SF-IA-v1"/>
    <property type="match status" value="1"/>
</dbReference>
<name>A0A2W5KRP2_9GAMM</name>